<dbReference type="PANTHER" id="PTHR11496:SF102">
    <property type="entry name" value="ALCOHOL DEHYDROGENASE 4"/>
    <property type="match status" value="1"/>
</dbReference>
<feature type="domain" description="Alcohol dehydrogenase iron-type/glycerol dehydrogenase GldA" evidence="4">
    <location>
        <begin position="9"/>
        <end position="175"/>
    </location>
</feature>
<dbReference type="InterPro" id="IPR001670">
    <property type="entry name" value="ADH_Fe/GldA"/>
</dbReference>
<evidence type="ECO:0000313" key="6">
    <source>
        <dbReference type="EMBL" id="MEV0708147.1"/>
    </source>
</evidence>
<name>A0ABV3FRV7_9NOCA</name>
<dbReference type="CDD" id="cd08194">
    <property type="entry name" value="Fe-ADH-like"/>
    <property type="match status" value="1"/>
</dbReference>
<keyword evidence="3" id="KW-0520">NAD</keyword>
<comment type="caution">
    <text evidence="6">The sequence shown here is derived from an EMBL/GenBank/DDBJ whole genome shotgun (WGS) entry which is preliminary data.</text>
</comment>
<dbReference type="InterPro" id="IPR039697">
    <property type="entry name" value="Alcohol_dehydrogenase_Fe"/>
</dbReference>
<accession>A0ABV3FRV7</accession>
<reference evidence="6 7" key="1">
    <citation type="submission" date="2024-06" db="EMBL/GenBank/DDBJ databases">
        <title>The Natural Products Discovery Center: Release of the First 8490 Sequenced Strains for Exploring Actinobacteria Biosynthetic Diversity.</title>
        <authorList>
            <person name="Kalkreuter E."/>
            <person name="Kautsar S.A."/>
            <person name="Yang D."/>
            <person name="Bader C.D."/>
            <person name="Teijaro C.N."/>
            <person name="Fluegel L."/>
            <person name="Davis C.M."/>
            <person name="Simpson J.R."/>
            <person name="Lauterbach L."/>
            <person name="Steele A.D."/>
            <person name="Gui C."/>
            <person name="Meng S."/>
            <person name="Li G."/>
            <person name="Viehrig K."/>
            <person name="Ye F."/>
            <person name="Su P."/>
            <person name="Kiefer A.F."/>
            <person name="Nichols A."/>
            <person name="Cepeda A.J."/>
            <person name="Yan W."/>
            <person name="Fan B."/>
            <person name="Jiang Y."/>
            <person name="Adhikari A."/>
            <person name="Zheng C.-J."/>
            <person name="Schuster L."/>
            <person name="Cowan T.M."/>
            <person name="Smanski M.J."/>
            <person name="Chevrette M.G."/>
            <person name="De Carvalho L.P.S."/>
            <person name="Shen B."/>
        </authorList>
    </citation>
    <scope>NUCLEOTIDE SEQUENCE [LARGE SCALE GENOMIC DNA]</scope>
    <source>
        <strain evidence="6 7">NPDC050403</strain>
    </source>
</reference>
<proteinExistence type="inferred from homology"/>
<evidence type="ECO:0000256" key="3">
    <source>
        <dbReference type="ARBA" id="ARBA00023027"/>
    </source>
</evidence>
<dbReference type="Proteomes" id="UP001551695">
    <property type="component" value="Unassembled WGS sequence"/>
</dbReference>
<sequence length="386" mass="40903">MSSVIALPRLLRIGGGCSADLAEVLSDAELSRPLIITDPYLAAQPFLDRIVSRLDAAGVRAEVFSEVRPDPTTDSVDKAVQVFHGGEFDCVVGIGGGSPMDTAKAVALLGSRGGSMGDYKAPILTDTPTLPLIAIPTTAGSGSECTRFTIITDSATNEKMLCAGLAFLPTIALVDYELTMRMPARLTADTGVDALVHAVEAFVSRKSNPFTDDLALTAMRTLFTNLRIVYEDPSNASARAQMMLASTQAGIAFSNSSVALVHGMSRPLGAHFNVAHGLSNSMLMPDITEFSVDAAPARYATCARTLGIATDDLSDAEAAARLVTGLHDLNTDLEVPGPRQYGISQSSWREKVAIMARQAKASGSPDNNPRIASVPEIEELYESLWR</sequence>
<comment type="similarity">
    <text evidence="1">Belongs to the iron-containing alcohol dehydrogenase family.</text>
</comment>
<evidence type="ECO:0000259" key="5">
    <source>
        <dbReference type="Pfam" id="PF25137"/>
    </source>
</evidence>
<dbReference type="InterPro" id="IPR018211">
    <property type="entry name" value="ADH_Fe_CS"/>
</dbReference>
<dbReference type="PROSITE" id="PS00913">
    <property type="entry name" value="ADH_IRON_1"/>
    <property type="match status" value="1"/>
</dbReference>
<protein>
    <submittedName>
        <fullName evidence="6">Iron-containing alcohol dehydrogenase</fullName>
    </submittedName>
</protein>
<dbReference type="EMBL" id="JBFAKC010000004">
    <property type="protein sequence ID" value="MEV0708147.1"/>
    <property type="molecule type" value="Genomic_DNA"/>
</dbReference>
<organism evidence="6 7">
    <name type="scientific">Nocardia aurea</name>
    <dbReference type="NCBI Taxonomy" id="2144174"/>
    <lineage>
        <taxon>Bacteria</taxon>
        <taxon>Bacillati</taxon>
        <taxon>Actinomycetota</taxon>
        <taxon>Actinomycetes</taxon>
        <taxon>Mycobacteriales</taxon>
        <taxon>Nocardiaceae</taxon>
        <taxon>Nocardia</taxon>
    </lineage>
</organism>
<feature type="domain" description="Fe-containing alcohol dehydrogenase-like C-terminal" evidence="5">
    <location>
        <begin position="187"/>
        <end position="384"/>
    </location>
</feature>
<keyword evidence="7" id="KW-1185">Reference proteome</keyword>
<dbReference type="SUPFAM" id="SSF56796">
    <property type="entry name" value="Dehydroquinate synthase-like"/>
    <property type="match status" value="1"/>
</dbReference>
<evidence type="ECO:0000256" key="2">
    <source>
        <dbReference type="ARBA" id="ARBA00023002"/>
    </source>
</evidence>
<gene>
    <name evidence="6" type="ORF">AB0I48_11320</name>
</gene>
<dbReference type="Gene3D" id="1.20.1090.10">
    <property type="entry name" value="Dehydroquinate synthase-like - alpha domain"/>
    <property type="match status" value="1"/>
</dbReference>
<evidence type="ECO:0000259" key="4">
    <source>
        <dbReference type="Pfam" id="PF00465"/>
    </source>
</evidence>
<dbReference type="Gene3D" id="3.40.50.1970">
    <property type="match status" value="1"/>
</dbReference>
<evidence type="ECO:0000313" key="7">
    <source>
        <dbReference type="Proteomes" id="UP001551695"/>
    </source>
</evidence>
<evidence type="ECO:0000256" key="1">
    <source>
        <dbReference type="ARBA" id="ARBA00007358"/>
    </source>
</evidence>
<dbReference type="PANTHER" id="PTHR11496">
    <property type="entry name" value="ALCOHOL DEHYDROGENASE"/>
    <property type="match status" value="1"/>
</dbReference>
<dbReference type="RefSeq" id="WP_357782485.1">
    <property type="nucleotide sequence ID" value="NZ_JBFAKC010000004.1"/>
</dbReference>
<dbReference type="Pfam" id="PF00465">
    <property type="entry name" value="Fe-ADH"/>
    <property type="match status" value="1"/>
</dbReference>
<dbReference type="Pfam" id="PF25137">
    <property type="entry name" value="ADH_Fe_C"/>
    <property type="match status" value="1"/>
</dbReference>
<keyword evidence="2" id="KW-0560">Oxidoreductase</keyword>
<dbReference type="InterPro" id="IPR056798">
    <property type="entry name" value="ADH_Fe_C"/>
</dbReference>